<comment type="subcellular location">
    <subcellularLocation>
        <location evidence="1">Nucleus</location>
    </subcellularLocation>
</comment>
<reference evidence="12 13" key="1">
    <citation type="journal article" date="2016" name="G3 (Bethesda)">
        <title>First Draft Assembly and Annotation of the Genome of a California Endemic Oak Quercus lobata Nee (Fagaceae).</title>
        <authorList>
            <person name="Sork V.L."/>
            <person name="Fitz-Gibbon S.T."/>
            <person name="Puiu D."/>
            <person name="Crepeau M."/>
            <person name="Gugger P.F."/>
            <person name="Sherman R."/>
            <person name="Stevens K."/>
            <person name="Langley C.H."/>
            <person name="Pellegrini M."/>
            <person name="Salzberg S.L."/>
        </authorList>
    </citation>
    <scope>NUCLEOTIDE SEQUENCE [LARGE SCALE GENOMIC DNA]</scope>
    <source>
        <strain evidence="12 13">cv. SW786</strain>
    </source>
</reference>
<feature type="domain" description="STOP2/WIP2-like C2H2-type zinc finger" evidence="11">
    <location>
        <begin position="76"/>
        <end position="103"/>
    </location>
</feature>
<dbReference type="InterPro" id="IPR055187">
    <property type="entry name" value="C2CH-3rd_BIRD-IDD"/>
</dbReference>
<keyword evidence="2" id="KW-0479">Metal-binding</keyword>
<dbReference type="InParanoid" id="A0A7N2N639"/>
<sequence length="188" mass="21463">MKENPKACSDDNEDVTVALDIGLPNHSSGSIDANTMETANIAANNYWIPTPEQIHFGFTHFSCHVCLKTFNRYKNLQNNISHPRAKPLKDFRTLQTHYKRKHGIKPFAYRECGKLLAVKGDWRTHEKNCGKRWLCVCGSDFKHKRSLKDHIKAFGSGHSPCSPIFEGFDEVLKDTFPFYLCLVLLVHA</sequence>
<organism evidence="12 13">
    <name type="scientific">Quercus lobata</name>
    <name type="common">Valley oak</name>
    <dbReference type="NCBI Taxonomy" id="97700"/>
    <lineage>
        <taxon>Eukaryota</taxon>
        <taxon>Viridiplantae</taxon>
        <taxon>Streptophyta</taxon>
        <taxon>Embryophyta</taxon>
        <taxon>Tracheophyta</taxon>
        <taxon>Spermatophyta</taxon>
        <taxon>Magnoliopsida</taxon>
        <taxon>eudicotyledons</taxon>
        <taxon>Gunneridae</taxon>
        <taxon>Pentapetalae</taxon>
        <taxon>rosids</taxon>
        <taxon>fabids</taxon>
        <taxon>Fagales</taxon>
        <taxon>Fagaceae</taxon>
        <taxon>Quercus</taxon>
    </lineage>
</organism>
<dbReference type="InterPro" id="IPR059161">
    <property type="entry name" value="Znf-C2H2_STOP1/2_3rd"/>
</dbReference>
<evidence type="ECO:0000256" key="2">
    <source>
        <dbReference type="ARBA" id="ARBA00022723"/>
    </source>
</evidence>
<evidence type="ECO:0000256" key="7">
    <source>
        <dbReference type="ARBA" id="ARBA00023163"/>
    </source>
</evidence>
<evidence type="ECO:0000313" key="12">
    <source>
        <dbReference type="EnsemblPlants" id="QL12p037298:mrna"/>
    </source>
</evidence>
<dbReference type="Gramene" id="QL12p037298:mrna">
    <property type="protein sequence ID" value="QL12p037298:mrna"/>
    <property type="gene ID" value="QL12p037298"/>
</dbReference>
<accession>A0A7N2N639</accession>
<dbReference type="FunFam" id="3.30.160.60:FF:000523">
    <property type="entry name" value="Zinc finger protein WIP2"/>
    <property type="match status" value="1"/>
</dbReference>
<dbReference type="EnsemblPlants" id="QL12p037298:mrna">
    <property type="protein sequence ID" value="QL12p037298:mrna"/>
    <property type="gene ID" value="QL12p037298"/>
</dbReference>
<keyword evidence="4" id="KW-0863">Zinc-finger</keyword>
<dbReference type="GO" id="GO:0003700">
    <property type="term" value="F:DNA-binding transcription factor activity"/>
    <property type="evidence" value="ECO:0007669"/>
    <property type="project" value="InterPro"/>
</dbReference>
<keyword evidence="7" id="KW-0804">Transcription</keyword>
<proteinExistence type="inferred from homology"/>
<dbReference type="Pfam" id="PF23115">
    <property type="entry name" value="zf-C2H2_STOP2_3rd"/>
    <property type="match status" value="1"/>
</dbReference>
<evidence type="ECO:0000256" key="9">
    <source>
        <dbReference type="ARBA" id="ARBA00023452"/>
    </source>
</evidence>
<dbReference type="AlphaFoldDB" id="A0A7N2N639"/>
<evidence type="ECO:0000259" key="10">
    <source>
        <dbReference type="Pfam" id="PF22995"/>
    </source>
</evidence>
<dbReference type="PANTHER" id="PTHR45878:SF1">
    <property type="entry name" value="ZINC FINGER PROTEIN WIP2"/>
    <property type="match status" value="1"/>
</dbReference>
<dbReference type="InterPro" id="IPR043584">
    <property type="entry name" value="WIP1/2/3/4/5/6"/>
</dbReference>
<evidence type="ECO:0000256" key="8">
    <source>
        <dbReference type="ARBA" id="ARBA00023242"/>
    </source>
</evidence>
<dbReference type="GO" id="GO:0008270">
    <property type="term" value="F:zinc ion binding"/>
    <property type="evidence" value="ECO:0007669"/>
    <property type="project" value="UniProtKB-KW"/>
</dbReference>
<evidence type="ECO:0000256" key="5">
    <source>
        <dbReference type="ARBA" id="ARBA00022833"/>
    </source>
</evidence>
<evidence type="ECO:0000259" key="11">
    <source>
        <dbReference type="Pfam" id="PF23115"/>
    </source>
</evidence>
<keyword evidence="6" id="KW-0805">Transcription regulation</keyword>
<evidence type="ECO:0000256" key="6">
    <source>
        <dbReference type="ARBA" id="ARBA00023015"/>
    </source>
</evidence>
<dbReference type="GO" id="GO:0005634">
    <property type="term" value="C:nucleus"/>
    <property type="evidence" value="ECO:0007669"/>
    <property type="project" value="UniProtKB-SubCell"/>
</dbReference>
<keyword evidence="8" id="KW-0539">Nucleus</keyword>
<protein>
    <submittedName>
        <fullName evidence="12">Uncharacterized protein</fullName>
    </submittedName>
</protein>
<evidence type="ECO:0000313" key="13">
    <source>
        <dbReference type="Proteomes" id="UP000594261"/>
    </source>
</evidence>
<dbReference type="Proteomes" id="UP000594261">
    <property type="component" value="Chromosome 12"/>
</dbReference>
<dbReference type="Pfam" id="PF22995">
    <property type="entry name" value="C2CH-3rd_BIRD-IDD"/>
    <property type="match status" value="1"/>
</dbReference>
<comment type="similarity">
    <text evidence="9">Belongs to the WIP C2H2-type zinc-finger protein family.</text>
</comment>
<reference evidence="12" key="2">
    <citation type="submission" date="2021-01" db="UniProtKB">
        <authorList>
            <consortium name="EnsemblPlants"/>
        </authorList>
    </citation>
    <scope>IDENTIFICATION</scope>
</reference>
<dbReference type="EMBL" id="LRBV02000012">
    <property type="status" value="NOT_ANNOTATED_CDS"/>
    <property type="molecule type" value="Genomic_DNA"/>
</dbReference>
<keyword evidence="3" id="KW-0677">Repeat</keyword>
<dbReference type="Gene3D" id="3.30.160.60">
    <property type="entry name" value="Classic Zinc Finger"/>
    <property type="match status" value="1"/>
</dbReference>
<keyword evidence="13" id="KW-1185">Reference proteome</keyword>
<name>A0A7N2N639_QUELO</name>
<evidence type="ECO:0000256" key="1">
    <source>
        <dbReference type="ARBA" id="ARBA00004123"/>
    </source>
</evidence>
<feature type="domain" description="BIRD-IDD transcription factor third C2HC zinc finger" evidence="10">
    <location>
        <begin position="111"/>
        <end position="130"/>
    </location>
</feature>
<evidence type="ECO:0000256" key="3">
    <source>
        <dbReference type="ARBA" id="ARBA00022737"/>
    </source>
</evidence>
<evidence type="ECO:0000256" key="4">
    <source>
        <dbReference type="ARBA" id="ARBA00022771"/>
    </source>
</evidence>
<keyword evidence="5" id="KW-0862">Zinc</keyword>
<dbReference type="PANTHER" id="PTHR45878">
    <property type="entry name" value="ZINC FINGER PROTEIN WIP2"/>
    <property type="match status" value="1"/>
</dbReference>